<dbReference type="AlphaFoldDB" id="A0A8H6I580"/>
<feature type="transmembrane region" description="Helical" evidence="3">
    <location>
        <begin position="272"/>
        <end position="291"/>
    </location>
</feature>
<feature type="transmembrane region" description="Helical" evidence="3">
    <location>
        <begin position="421"/>
        <end position="439"/>
    </location>
</feature>
<dbReference type="Gene3D" id="1.20.1250.20">
    <property type="entry name" value="MFS general substrate transporter like domains"/>
    <property type="match status" value="2"/>
</dbReference>
<dbReference type="InterPro" id="IPR020846">
    <property type="entry name" value="MFS_dom"/>
</dbReference>
<feature type="transmembrane region" description="Helical" evidence="3">
    <location>
        <begin position="58"/>
        <end position="79"/>
    </location>
</feature>
<keyword evidence="3" id="KW-0812">Transmembrane</keyword>
<organism evidence="5 6">
    <name type="scientific">Ephemerocybe angulata</name>
    <dbReference type="NCBI Taxonomy" id="980116"/>
    <lineage>
        <taxon>Eukaryota</taxon>
        <taxon>Fungi</taxon>
        <taxon>Dikarya</taxon>
        <taxon>Basidiomycota</taxon>
        <taxon>Agaricomycotina</taxon>
        <taxon>Agaricomycetes</taxon>
        <taxon>Agaricomycetidae</taxon>
        <taxon>Agaricales</taxon>
        <taxon>Agaricineae</taxon>
        <taxon>Psathyrellaceae</taxon>
        <taxon>Ephemerocybe</taxon>
    </lineage>
</organism>
<dbReference type="SUPFAM" id="SSF103473">
    <property type="entry name" value="MFS general substrate transporter"/>
    <property type="match status" value="1"/>
</dbReference>
<dbReference type="GO" id="GO:0022857">
    <property type="term" value="F:transmembrane transporter activity"/>
    <property type="evidence" value="ECO:0007669"/>
    <property type="project" value="InterPro"/>
</dbReference>
<dbReference type="PANTHER" id="PTHR42910:SF1">
    <property type="entry name" value="MAJOR FACILITATOR SUPERFAMILY (MFS) PROFILE DOMAIN-CONTAINING PROTEIN"/>
    <property type="match status" value="1"/>
</dbReference>
<name>A0A8H6I580_9AGAR</name>
<sequence length="497" mass="53047">MASSKAASSIEKDPQTISETAVESQTDRTLDQVDAPKDFGFIPIPRHLRHDPEKPHHFGWTLNIAFGFATMFTAANLYYCQPILIQLSQSFNVDYSAVSRIPTLVQAGYAVGLLLITPLGDLAKRRPLILLLQLLSTSLTIGLALTSSLVAFEILSFLVGVVTVVPQILLPLAADLAPPARRATVISIVLSGLLLGILGARVLAGIIAEYSSWRVVYYFAIGVQVVVLAGSWDMLPDYPKKNVGEGMGYAGVLWSMAKFGVTEPVLVQGCMINIASSACFSNFWVTLTFLLGGEPYNYSTLVIGLFGLVGIAGVALGPLLGYAVDRLDAWYATLVSIVVGGVFLAVQLGAGGINVAAVVIAAFGYDLARQSLAVSLSTSIFALDPTARSRMNALFILAFFIGQVIGSSVGTLVFVKYGWRAGAALNAGFVGFQIFVLLVRGPHCARYTWFGYEGGAGWRRRKGGAMIQSANGACVEERAQFEGTPPEMPRESKSESG</sequence>
<feature type="transmembrane region" description="Helical" evidence="3">
    <location>
        <begin position="185"/>
        <end position="204"/>
    </location>
</feature>
<feature type="transmembrane region" description="Helical" evidence="3">
    <location>
        <begin position="216"/>
        <end position="235"/>
    </location>
</feature>
<feature type="region of interest" description="Disordered" evidence="2">
    <location>
        <begin position="1"/>
        <end position="28"/>
    </location>
</feature>
<protein>
    <submittedName>
        <fullName evidence="5">MFS superfamily</fullName>
    </submittedName>
</protein>
<feature type="transmembrane region" description="Helical" evidence="3">
    <location>
        <begin position="393"/>
        <end position="415"/>
    </location>
</feature>
<gene>
    <name evidence="5" type="ORF">DFP72DRAFT_885807</name>
</gene>
<keyword evidence="6" id="KW-1185">Reference proteome</keyword>
<dbReference type="InterPro" id="IPR036259">
    <property type="entry name" value="MFS_trans_sf"/>
</dbReference>
<dbReference type="OrthoDB" id="2105912at2759"/>
<evidence type="ECO:0000256" key="2">
    <source>
        <dbReference type="SAM" id="MobiDB-lite"/>
    </source>
</evidence>
<feature type="transmembrane region" description="Helical" evidence="3">
    <location>
        <begin position="330"/>
        <end position="363"/>
    </location>
</feature>
<evidence type="ECO:0000313" key="5">
    <source>
        <dbReference type="EMBL" id="KAF6759148.1"/>
    </source>
</evidence>
<dbReference type="GO" id="GO:0016020">
    <property type="term" value="C:membrane"/>
    <property type="evidence" value="ECO:0007669"/>
    <property type="project" value="UniProtKB-SubCell"/>
</dbReference>
<feature type="transmembrane region" description="Helical" evidence="3">
    <location>
        <begin position="99"/>
        <end position="116"/>
    </location>
</feature>
<dbReference type="Pfam" id="PF07690">
    <property type="entry name" value="MFS_1"/>
    <property type="match status" value="1"/>
</dbReference>
<accession>A0A8H6I580</accession>
<keyword evidence="3" id="KW-0472">Membrane</keyword>
<keyword evidence="3" id="KW-1133">Transmembrane helix</keyword>
<dbReference type="Proteomes" id="UP000521943">
    <property type="component" value="Unassembled WGS sequence"/>
</dbReference>
<evidence type="ECO:0000313" key="6">
    <source>
        <dbReference type="Proteomes" id="UP000521943"/>
    </source>
</evidence>
<proteinExistence type="predicted"/>
<dbReference type="PANTHER" id="PTHR42910">
    <property type="entry name" value="TRANSPORTER SCO4007-RELATED"/>
    <property type="match status" value="1"/>
</dbReference>
<feature type="transmembrane region" description="Helical" evidence="3">
    <location>
        <begin position="128"/>
        <end position="148"/>
    </location>
</feature>
<reference evidence="5 6" key="1">
    <citation type="submission" date="2020-07" db="EMBL/GenBank/DDBJ databases">
        <title>Comparative genomics of pyrophilous fungi reveals a link between fire events and developmental genes.</title>
        <authorList>
            <consortium name="DOE Joint Genome Institute"/>
            <person name="Steindorff A.S."/>
            <person name="Carver A."/>
            <person name="Calhoun S."/>
            <person name="Stillman K."/>
            <person name="Liu H."/>
            <person name="Lipzen A."/>
            <person name="Pangilinan J."/>
            <person name="Labutti K."/>
            <person name="Bruns T.D."/>
            <person name="Grigoriev I.V."/>
        </authorList>
    </citation>
    <scope>NUCLEOTIDE SEQUENCE [LARGE SCALE GENOMIC DNA]</scope>
    <source>
        <strain evidence="5 6">CBS 144469</strain>
    </source>
</reference>
<feature type="transmembrane region" description="Helical" evidence="3">
    <location>
        <begin position="298"/>
        <end position="324"/>
    </location>
</feature>
<evidence type="ECO:0000256" key="3">
    <source>
        <dbReference type="SAM" id="Phobius"/>
    </source>
</evidence>
<comment type="caution">
    <text evidence="5">The sequence shown here is derived from an EMBL/GenBank/DDBJ whole genome shotgun (WGS) entry which is preliminary data.</text>
</comment>
<dbReference type="EMBL" id="JACGCI010000016">
    <property type="protein sequence ID" value="KAF6759148.1"/>
    <property type="molecule type" value="Genomic_DNA"/>
</dbReference>
<dbReference type="InterPro" id="IPR011701">
    <property type="entry name" value="MFS"/>
</dbReference>
<feature type="domain" description="Major facilitator superfamily (MFS) profile" evidence="4">
    <location>
        <begin position="62"/>
        <end position="445"/>
    </location>
</feature>
<evidence type="ECO:0000256" key="1">
    <source>
        <dbReference type="ARBA" id="ARBA00004141"/>
    </source>
</evidence>
<feature type="compositionally biased region" description="Polar residues" evidence="2">
    <location>
        <begin position="15"/>
        <end position="24"/>
    </location>
</feature>
<comment type="subcellular location">
    <subcellularLocation>
        <location evidence="1">Membrane</location>
        <topology evidence="1">Multi-pass membrane protein</topology>
    </subcellularLocation>
</comment>
<feature type="transmembrane region" description="Helical" evidence="3">
    <location>
        <begin position="154"/>
        <end position="173"/>
    </location>
</feature>
<evidence type="ECO:0000259" key="4">
    <source>
        <dbReference type="PROSITE" id="PS50850"/>
    </source>
</evidence>
<dbReference type="CDD" id="cd17324">
    <property type="entry name" value="MFS_NepI_like"/>
    <property type="match status" value="1"/>
</dbReference>
<dbReference type="PROSITE" id="PS50850">
    <property type="entry name" value="MFS"/>
    <property type="match status" value="1"/>
</dbReference>